<feature type="compositionally biased region" description="Basic and acidic residues" evidence="1">
    <location>
        <begin position="273"/>
        <end position="284"/>
    </location>
</feature>
<evidence type="ECO:0000256" key="2">
    <source>
        <dbReference type="SAM" id="Phobius"/>
    </source>
</evidence>
<dbReference type="CDD" id="cd06577">
    <property type="entry name" value="PASTA_pknB"/>
    <property type="match status" value="1"/>
</dbReference>
<feature type="domain" description="PASTA" evidence="3">
    <location>
        <begin position="117"/>
        <end position="186"/>
    </location>
</feature>
<dbReference type="AlphaFoldDB" id="A0AA44ZQI7"/>
<keyword evidence="2" id="KW-0472">Membrane</keyword>
<gene>
    <name evidence="4" type="ORF">ATL51_3711</name>
</gene>
<name>A0AA44ZQI7_PSEA5</name>
<reference evidence="4 5" key="1">
    <citation type="submission" date="2017-11" db="EMBL/GenBank/DDBJ databases">
        <title>Sequencing the genomes of 1000 actinobacteria strains.</title>
        <authorList>
            <person name="Klenk H.-P."/>
        </authorList>
    </citation>
    <scope>NUCLEOTIDE SEQUENCE [LARGE SCALE GENOMIC DNA]</scope>
    <source>
        <strain evidence="4 5">DSM 44104</strain>
    </source>
</reference>
<sequence>MTATQPWTTVAEPVPATRGNTPATAGFWLSVLGMVVGFVPVLGLLVTVPAALLSHAGRARFRAGGASTPGRSTVGIVLGWTATALCVLMTVLGIVGAATAPVRPLAAAPAAPPAPAAPVLLTVPNVVGMTDVQARDTLRAAGFTQVVLGPSTGSVAGVAAGTVTTQLPGPAALASAGDPITIGEAAAPPVPPAPLVVPQSAPVTESAPPAAPLVADTDVDRPYVPAAPQPLVSSGSSSSGSSGGGSAYYTNCAAARAAGAAPLSSGDPGYRSGLDRDGDGIACE</sequence>
<feature type="transmembrane region" description="Helical" evidence="2">
    <location>
        <begin position="74"/>
        <end position="95"/>
    </location>
</feature>
<evidence type="ECO:0000313" key="4">
    <source>
        <dbReference type="EMBL" id="PKB32001.1"/>
    </source>
</evidence>
<evidence type="ECO:0000259" key="3">
    <source>
        <dbReference type="PROSITE" id="PS51178"/>
    </source>
</evidence>
<feature type="region of interest" description="Disordered" evidence="1">
    <location>
        <begin position="220"/>
        <end position="245"/>
    </location>
</feature>
<dbReference type="PROSITE" id="PS51178">
    <property type="entry name" value="PASTA"/>
    <property type="match status" value="1"/>
</dbReference>
<keyword evidence="2" id="KW-1133">Transmembrane helix</keyword>
<feature type="transmembrane region" description="Helical" evidence="2">
    <location>
        <begin position="27"/>
        <end position="53"/>
    </location>
</feature>
<protein>
    <submittedName>
        <fullName evidence="4">PASTA domain-containing protein</fullName>
    </submittedName>
</protein>
<dbReference type="Gene3D" id="3.30.10.20">
    <property type="match status" value="1"/>
</dbReference>
<feature type="region of interest" description="Disordered" evidence="1">
    <location>
        <begin position="260"/>
        <end position="284"/>
    </location>
</feature>
<accession>A0AA44ZQI7</accession>
<dbReference type="InterPro" id="IPR005543">
    <property type="entry name" value="PASTA_dom"/>
</dbReference>
<dbReference type="Proteomes" id="UP000232453">
    <property type="component" value="Unassembled WGS sequence"/>
</dbReference>
<organism evidence="4 5">
    <name type="scientific">Pseudonocardia alni</name>
    <name type="common">Amycolata alni</name>
    <dbReference type="NCBI Taxonomy" id="33907"/>
    <lineage>
        <taxon>Bacteria</taxon>
        <taxon>Bacillati</taxon>
        <taxon>Actinomycetota</taxon>
        <taxon>Actinomycetes</taxon>
        <taxon>Pseudonocardiales</taxon>
        <taxon>Pseudonocardiaceae</taxon>
        <taxon>Pseudonocardia</taxon>
    </lineage>
</organism>
<dbReference type="Pfam" id="PF03793">
    <property type="entry name" value="PASTA"/>
    <property type="match status" value="1"/>
</dbReference>
<evidence type="ECO:0000256" key="1">
    <source>
        <dbReference type="SAM" id="MobiDB-lite"/>
    </source>
</evidence>
<dbReference type="EMBL" id="PHUJ01000003">
    <property type="protein sequence ID" value="PKB32001.1"/>
    <property type="molecule type" value="Genomic_DNA"/>
</dbReference>
<proteinExistence type="predicted"/>
<evidence type="ECO:0000313" key="5">
    <source>
        <dbReference type="Proteomes" id="UP000232453"/>
    </source>
</evidence>
<keyword evidence="2" id="KW-0812">Transmembrane</keyword>
<comment type="caution">
    <text evidence="4">The sequence shown here is derived from an EMBL/GenBank/DDBJ whole genome shotgun (WGS) entry which is preliminary data.</text>
</comment>
<dbReference type="RefSeq" id="WP_301549077.1">
    <property type="nucleotide sequence ID" value="NZ_JBICSI010000001.1"/>
</dbReference>
<dbReference type="Pfam" id="PF05901">
    <property type="entry name" value="Excalibur"/>
    <property type="match status" value="1"/>
</dbReference>
<dbReference type="InterPro" id="IPR008613">
    <property type="entry name" value="Excalibur_Ca-bd_domain"/>
</dbReference>
<dbReference type="SMART" id="SM00894">
    <property type="entry name" value="Excalibur"/>
    <property type="match status" value="1"/>
</dbReference>